<name>A0ABQ8UG84_9EUKA</name>
<organism evidence="1 2">
    <name type="scientific">Paratrimastix pyriformis</name>
    <dbReference type="NCBI Taxonomy" id="342808"/>
    <lineage>
        <taxon>Eukaryota</taxon>
        <taxon>Metamonada</taxon>
        <taxon>Preaxostyla</taxon>
        <taxon>Paratrimastigidae</taxon>
        <taxon>Paratrimastix</taxon>
    </lineage>
</organism>
<evidence type="ECO:0000313" key="2">
    <source>
        <dbReference type="Proteomes" id="UP001141327"/>
    </source>
</evidence>
<evidence type="ECO:0000313" key="1">
    <source>
        <dbReference type="EMBL" id="KAJ4457387.1"/>
    </source>
</evidence>
<dbReference type="Proteomes" id="UP001141327">
    <property type="component" value="Unassembled WGS sequence"/>
</dbReference>
<comment type="caution">
    <text evidence="1">The sequence shown here is derived from an EMBL/GenBank/DDBJ whole genome shotgun (WGS) entry which is preliminary data.</text>
</comment>
<protein>
    <submittedName>
        <fullName evidence="1">Uncharacterized protein</fullName>
    </submittedName>
</protein>
<gene>
    <name evidence="1" type="ORF">PAPYR_7202</name>
</gene>
<sequence length="75" mass="8362">MLKNCVAIDSFSIFGPFDIVVPMLRGLPTRHRVESVLLQWIISPANDTFGVAAQLQLRLLSVSLKMILRCLTHAV</sequence>
<proteinExistence type="predicted"/>
<accession>A0ABQ8UG84</accession>
<keyword evidence="2" id="KW-1185">Reference proteome</keyword>
<dbReference type="EMBL" id="JAPMOS010000048">
    <property type="protein sequence ID" value="KAJ4457387.1"/>
    <property type="molecule type" value="Genomic_DNA"/>
</dbReference>
<reference evidence="1" key="1">
    <citation type="journal article" date="2022" name="bioRxiv">
        <title>Genomics of Preaxostyla Flagellates Illuminates Evolutionary Transitions and the Path Towards Mitochondrial Loss.</title>
        <authorList>
            <person name="Novak L.V.F."/>
            <person name="Treitli S.C."/>
            <person name="Pyrih J."/>
            <person name="Halakuc P."/>
            <person name="Pipaliya S.V."/>
            <person name="Vacek V."/>
            <person name="Brzon O."/>
            <person name="Soukal P."/>
            <person name="Eme L."/>
            <person name="Dacks J.B."/>
            <person name="Karnkowska A."/>
            <person name="Elias M."/>
            <person name="Hampl V."/>
        </authorList>
    </citation>
    <scope>NUCLEOTIDE SEQUENCE</scope>
    <source>
        <strain evidence="1">RCP-MX</strain>
    </source>
</reference>